<organism evidence="7 8">
    <name type="scientific">Glacieibacterium arshaanense</name>
    <dbReference type="NCBI Taxonomy" id="2511025"/>
    <lineage>
        <taxon>Bacteria</taxon>
        <taxon>Pseudomonadati</taxon>
        <taxon>Pseudomonadota</taxon>
        <taxon>Alphaproteobacteria</taxon>
        <taxon>Sphingomonadales</taxon>
        <taxon>Sphingosinicellaceae</taxon>
        <taxon>Glacieibacterium</taxon>
    </lineage>
</organism>
<accession>A0A4Y9ESQ9</accession>
<dbReference type="PRINTS" id="PR00368">
    <property type="entry name" value="FADPNR"/>
</dbReference>
<dbReference type="GO" id="GO:0005737">
    <property type="term" value="C:cytoplasm"/>
    <property type="evidence" value="ECO:0007669"/>
    <property type="project" value="TreeGrafter"/>
</dbReference>
<feature type="domain" description="FAD/NAD(P)-binding" evidence="5">
    <location>
        <begin position="4"/>
        <end position="302"/>
    </location>
</feature>
<comment type="cofactor">
    <cofactor evidence="1">
        <name>FAD</name>
        <dbReference type="ChEBI" id="CHEBI:57692"/>
    </cofactor>
</comment>
<keyword evidence="4" id="KW-0560">Oxidoreductase</keyword>
<dbReference type="AlphaFoldDB" id="A0A4Y9ESQ9"/>
<dbReference type="RefSeq" id="WP_135245073.1">
    <property type="nucleotide sequence ID" value="NZ_SIHO01000001.1"/>
</dbReference>
<dbReference type="SUPFAM" id="SSF55424">
    <property type="entry name" value="FAD/NAD-linked reductases, dimerisation (C-terminal) domain"/>
    <property type="match status" value="1"/>
</dbReference>
<dbReference type="PANTHER" id="PTHR43557:SF2">
    <property type="entry name" value="RIESKE DOMAIN-CONTAINING PROTEIN-RELATED"/>
    <property type="match status" value="1"/>
</dbReference>
<evidence type="ECO:0000256" key="4">
    <source>
        <dbReference type="ARBA" id="ARBA00023002"/>
    </source>
</evidence>
<dbReference type="Pfam" id="PF07992">
    <property type="entry name" value="Pyr_redox_2"/>
    <property type="match status" value="1"/>
</dbReference>
<proteinExistence type="predicted"/>
<dbReference type="Pfam" id="PF14759">
    <property type="entry name" value="Reductase_C"/>
    <property type="match status" value="1"/>
</dbReference>
<evidence type="ECO:0000313" key="8">
    <source>
        <dbReference type="Proteomes" id="UP000297737"/>
    </source>
</evidence>
<evidence type="ECO:0000313" key="7">
    <source>
        <dbReference type="EMBL" id="TFU06350.1"/>
    </source>
</evidence>
<keyword evidence="8" id="KW-1185">Reference proteome</keyword>
<dbReference type="EMBL" id="SIHO01000001">
    <property type="protein sequence ID" value="TFU06350.1"/>
    <property type="molecule type" value="Genomic_DNA"/>
</dbReference>
<keyword evidence="2" id="KW-0285">Flavoprotein</keyword>
<dbReference type="Gene3D" id="3.50.50.60">
    <property type="entry name" value="FAD/NAD(P)-binding domain"/>
    <property type="match status" value="2"/>
</dbReference>
<dbReference type="PANTHER" id="PTHR43557">
    <property type="entry name" value="APOPTOSIS-INDUCING FACTOR 1"/>
    <property type="match status" value="1"/>
</dbReference>
<dbReference type="OrthoDB" id="7809559at2"/>
<dbReference type="Proteomes" id="UP000297737">
    <property type="component" value="Unassembled WGS sequence"/>
</dbReference>
<feature type="domain" description="Reductase C-terminal" evidence="6">
    <location>
        <begin position="321"/>
        <end position="409"/>
    </location>
</feature>
<dbReference type="InterPro" id="IPR028202">
    <property type="entry name" value="Reductase_C"/>
</dbReference>
<keyword evidence="3" id="KW-0274">FAD</keyword>
<dbReference type="SUPFAM" id="SSF51905">
    <property type="entry name" value="FAD/NAD(P)-binding domain"/>
    <property type="match status" value="2"/>
</dbReference>
<evidence type="ECO:0000256" key="3">
    <source>
        <dbReference type="ARBA" id="ARBA00022827"/>
    </source>
</evidence>
<protein>
    <submittedName>
        <fullName evidence="7">NAD(P)/FAD-dependent oxidoreductase</fullName>
    </submittedName>
</protein>
<comment type="caution">
    <text evidence="7">The sequence shown here is derived from an EMBL/GenBank/DDBJ whole genome shotgun (WGS) entry which is preliminary data.</text>
</comment>
<evidence type="ECO:0000259" key="6">
    <source>
        <dbReference type="Pfam" id="PF14759"/>
    </source>
</evidence>
<sequence length="412" mass="43367">MTQYDVLIVGAGQAGAQVAMSLRMANFEGSIALIGTEPDAPYERPPLSKDYLAGEKAADRLQLRPADFWTSRNIELRLGERVTAVDATAHNATTDRGVTLGYRHLVWATGGPPRALPVPGGNLAGVHVIRTRADVDTLRAEAETATNIIIVGGGYIGLEAAAVLSKAGKHVTVLEAMDRVLARVAGEPVSRFYEAQHRAHGVTIVLGAKIEKFEGEGRVNAVRTADGVLPADLVIVGIGIVPAVAELAAAGAKVSNGIEVDNLCRTSLPDVFAIGDCAFHVNEYALGNGIRLESVQNAIDQAKTVAGVITGAPKPYHAVPWFWSNQYDLKLQTVGLSGGHDATVTRGDPASGSWSLVYLNKGRVVALDCINAARDFVQGKALVDAGVMQGLVPDLELLKNSEVPLKSLLPAA</sequence>
<dbReference type="PRINTS" id="PR00411">
    <property type="entry name" value="PNDRDTASEI"/>
</dbReference>
<reference evidence="7 8" key="1">
    <citation type="submission" date="2019-02" db="EMBL/GenBank/DDBJ databases">
        <title>Polymorphobacter sp. isolated from the lake at the Tibet of China.</title>
        <authorList>
            <person name="Li A."/>
        </authorList>
    </citation>
    <scope>NUCLEOTIDE SEQUENCE [LARGE SCALE GENOMIC DNA]</scope>
    <source>
        <strain evidence="7 8">DJ1R-1</strain>
    </source>
</reference>
<evidence type="ECO:0000256" key="2">
    <source>
        <dbReference type="ARBA" id="ARBA00022630"/>
    </source>
</evidence>
<dbReference type="InterPro" id="IPR036188">
    <property type="entry name" value="FAD/NAD-bd_sf"/>
</dbReference>
<dbReference type="GO" id="GO:0016651">
    <property type="term" value="F:oxidoreductase activity, acting on NAD(P)H"/>
    <property type="evidence" value="ECO:0007669"/>
    <property type="project" value="TreeGrafter"/>
</dbReference>
<dbReference type="InterPro" id="IPR023753">
    <property type="entry name" value="FAD/NAD-binding_dom"/>
</dbReference>
<evidence type="ECO:0000256" key="1">
    <source>
        <dbReference type="ARBA" id="ARBA00001974"/>
    </source>
</evidence>
<evidence type="ECO:0000259" key="5">
    <source>
        <dbReference type="Pfam" id="PF07992"/>
    </source>
</evidence>
<gene>
    <name evidence="7" type="ORF">EUV02_04990</name>
</gene>
<dbReference type="InterPro" id="IPR050446">
    <property type="entry name" value="FAD-oxidoreductase/Apoptosis"/>
</dbReference>
<name>A0A4Y9ESQ9_9SPHN</name>
<dbReference type="Gene3D" id="3.30.390.30">
    <property type="match status" value="1"/>
</dbReference>
<dbReference type="InterPro" id="IPR016156">
    <property type="entry name" value="FAD/NAD-linked_Rdtase_dimer_sf"/>
</dbReference>